<organism evidence="1">
    <name type="scientific">viral metagenome</name>
    <dbReference type="NCBI Taxonomy" id="1070528"/>
    <lineage>
        <taxon>unclassified sequences</taxon>
        <taxon>metagenomes</taxon>
        <taxon>organismal metagenomes</taxon>
    </lineage>
</organism>
<proteinExistence type="predicted"/>
<dbReference type="InterPro" id="IPR029033">
    <property type="entry name" value="His_PPase_superfam"/>
</dbReference>
<reference evidence="1" key="1">
    <citation type="journal article" date="2020" name="Nature">
        <title>Giant virus diversity and host interactions through global metagenomics.</title>
        <authorList>
            <person name="Schulz F."/>
            <person name="Roux S."/>
            <person name="Paez-Espino D."/>
            <person name="Jungbluth S."/>
            <person name="Walsh D.A."/>
            <person name="Denef V.J."/>
            <person name="McMahon K.D."/>
            <person name="Konstantinidis K.T."/>
            <person name="Eloe-Fadrosh E.A."/>
            <person name="Kyrpides N.C."/>
            <person name="Woyke T."/>
        </authorList>
    </citation>
    <scope>NUCLEOTIDE SEQUENCE</scope>
    <source>
        <strain evidence="1">GVMAG-M-3300023179-82</strain>
    </source>
</reference>
<protein>
    <recommendedName>
        <fullName evidence="2">Phosphoglycerate mutase family protein</fullName>
    </recommendedName>
</protein>
<accession>A0A6C0H8U2</accession>
<dbReference type="PANTHER" id="PTHR16469:SF27">
    <property type="entry name" value="UBIQUITIN-ASSOCIATED AND SH3 DOMAIN-CONTAINING BA-RELATED"/>
    <property type="match status" value="1"/>
</dbReference>
<dbReference type="EMBL" id="MN739899">
    <property type="protein sequence ID" value="QHT76636.1"/>
    <property type="molecule type" value="Genomic_DNA"/>
</dbReference>
<evidence type="ECO:0000313" key="1">
    <source>
        <dbReference type="EMBL" id="QHT76636.1"/>
    </source>
</evidence>
<name>A0A6C0H8U2_9ZZZZ</name>
<dbReference type="SUPFAM" id="SSF53254">
    <property type="entry name" value="Phosphoglycerate mutase-like"/>
    <property type="match status" value="1"/>
</dbReference>
<dbReference type="InterPro" id="IPR051710">
    <property type="entry name" value="Phosphatase_SH3-domain"/>
</dbReference>
<dbReference type="PANTHER" id="PTHR16469">
    <property type="entry name" value="UBIQUITIN-ASSOCIATED AND SH3 DOMAIN-CONTAINING BA-RELATED"/>
    <property type="match status" value="1"/>
</dbReference>
<dbReference type="Gene3D" id="3.40.50.1240">
    <property type="entry name" value="Phosphoglycerate mutase-like"/>
    <property type="match status" value="1"/>
</dbReference>
<dbReference type="AlphaFoldDB" id="A0A6C0H8U2"/>
<sequence length="196" mass="23174">MKLYILRHEDRPQDCSFFTPLTELGLQNSINLIPILKKCNINYIISSPFIRTLETIFPYSKKYNLNINIDYSLSELHHQDNIAKNAVGMDIPKYIAAKYNYNTSYKSLISPTHIKYPEKYNNVVKRVKKFLKYIFLRYYSKNYNIVLVTHQSLCKSILEIINKLLNNSINKELINDYPKGKLCCVFDKKWAFKEIN</sequence>
<evidence type="ECO:0008006" key="2">
    <source>
        <dbReference type="Google" id="ProtNLM"/>
    </source>
</evidence>
<dbReference type="InterPro" id="IPR013078">
    <property type="entry name" value="His_Pase_superF_clade-1"/>
</dbReference>
<dbReference type="Pfam" id="PF00300">
    <property type="entry name" value="His_Phos_1"/>
    <property type="match status" value="1"/>
</dbReference>
<dbReference type="CDD" id="cd07040">
    <property type="entry name" value="HP"/>
    <property type="match status" value="1"/>
</dbReference>